<gene>
    <name evidence="1" type="ORF">HMPREF1129_2143</name>
</gene>
<name>J3F1A4_ACTNH</name>
<reference evidence="1 2" key="1">
    <citation type="submission" date="2012-07" db="EMBL/GenBank/DDBJ databases">
        <authorList>
            <person name="Durkin A.S."/>
            <person name="McCorrison J."/>
            <person name="Torralba M."/>
            <person name="Gillis M."/>
            <person name="Methe B."/>
            <person name="Sutton G."/>
            <person name="Nelson K.E."/>
        </authorList>
    </citation>
    <scope>NUCLEOTIDE SEQUENCE [LARGE SCALE GENOMIC DNA]</scope>
    <source>
        <strain evidence="2">ATCC 12104 / DSM 43013 / CCUG 2238 / JCM 8349 / NCTC 10301 / Howell 279</strain>
    </source>
</reference>
<proteinExistence type="predicted"/>
<evidence type="ECO:0000313" key="2">
    <source>
        <dbReference type="Proteomes" id="UP000007814"/>
    </source>
</evidence>
<feature type="non-terminal residue" evidence="1">
    <location>
        <position position="1"/>
    </location>
</feature>
<dbReference type="EMBL" id="ALJK01000202">
    <property type="protein sequence ID" value="EJN83797.1"/>
    <property type="molecule type" value="Genomic_DNA"/>
</dbReference>
<comment type="caution">
    <text evidence="1">The sequence shown here is derived from an EMBL/GenBank/DDBJ whole genome shotgun (WGS) entry which is preliminary data.</text>
</comment>
<dbReference type="AlphaFoldDB" id="J3F1A4"/>
<organism evidence="1 2">
    <name type="scientific">Actinomyces naeslundii (strain ATCC 12104 / DSM 43013 / CCUG 2238 / JCM 8349 / NCTC 10301 / Howell 279)</name>
    <dbReference type="NCBI Taxonomy" id="1115803"/>
    <lineage>
        <taxon>Bacteria</taxon>
        <taxon>Bacillati</taxon>
        <taxon>Actinomycetota</taxon>
        <taxon>Actinomycetes</taxon>
        <taxon>Actinomycetales</taxon>
        <taxon>Actinomycetaceae</taxon>
        <taxon>Actinomyces</taxon>
    </lineage>
</organism>
<protein>
    <submittedName>
        <fullName evidence="1">Uncharacterized protein</fullName>
    </submittedName>
</protein>
<sequence>EATRLAAAMRAFQKDLGEVAHAKGAALRERVQG</sequence>
<evidence type="ECO:0000313" key="1">
    <source>
        <dbReference type="EMBL" id="EJN83797.1"/>
    </source>
</evidence>
<dbReference type="Proteomes" id="UP000007814">
    <property type="component" value="Unassembled WGS sequence"/>
</dbReference>
<accession>J3F1A4</accession>